<dbReference type="RefSeq" id="WP_014103191.1">
    <property type="nucleotide sequence ID" value="NC_016026.1"/>
</dbReference>
<dbReference type="STRING" id="856793.MICA_1655"/>
<gene>
    <name evidence="3" type="ordered locus">MICA_1655</name>
</gene>
<keyword evidence="4" id="KW-1185">Reference proteome</keyword>
<dbReference type="Proteomes" id="UP000009286">
    <property type="component" value="Chromosome"/>
</dbReference>
<evidence type="ECO:0000259" key="2">
    <source>
        <dbReference type="PROSITE" id="PS50263"/>
    </source>
</evidence>
<dbReference type="InterPro" id="IPR036526">
    <property type="entry name" value="C-N_Hydrolase_sf"/>
</dbReference>
<dbReference type="EMBL" id="CP002382">
    <property type="protein sequence ID" value="AEP09968.1"/>
    <property type="molecule type" value="Genomic_DNA"/>
</dbReference>
<reference evidence="3 4" key="1">
    <citation type="journal article" date="2011" name="BMC Genomics">
        <title>Genomic insights into an obligate epibiotic bacterial predator: Micavibrio aeruginosavorus ARL-13.</title>
        <authorList>
            <person name="Wang Z."/>
            <person name="Kadouri D."/>
            <person name="Wu M."/>
        </authorList>
    </citation>
    <scope>NUCLEOTIDE SEQUENCE [LARGE SCALE GENOMIC DNA]</scope>
    <source>
        <strain evidence="3 4">ARL-13</strain>
    </source>
</reference>
<proteinExistence type="predicted"/>
<name>G2KQP0_MICAA</name>
<evidence type="ECO:0000256" key="1">
    <source>
        <dbReference type="ARBA" id="ARBA00022801"/>
    </source>
</evidence>
<evidence type="ECO:0000313" key="4">
    <source>
        <dbReference type="Proteomes" id="UP000009286"/>
    </source>
</evidence>
<dbReference type="eggNOG" id="COG0388">
    <property type="taxonomic scope" value="Bacteria"/>
</dbReference>
<organism evidence="3 4">
    <name type="scientific">Micavibrio aeruginosavorus (strain ARL-13)</name>
    <dbReference type="NCBI Taxonomy" id="856793"/>
    <lineage>
        <taxon>Bacteria</taxon>
        <taxon>Pseudomonadati</taxon>
        <taxon>Bdellovibrionota</taxon>
        <taxon>Bdellovibrionia</taxon>
        <taxon>Bdellovibrionales</taxon>
        <taxon>Pseudobdellovibrionaceae</taxon>
        <taxon>Micavibrio</taxon>
    </lineage>
</organism>
<dbReference type="AlphaFoldDB" id="G2KQP0"/>
<dbReference type="PANTHER" id="PTHR23088">
    <property type="entry name" value="NITRILASE-RELATED"/>
    <property type="match status" value="1"/>
</dbReference>
<dbReference type="InterPro" id="IPR045254">
    <property type="entry name" value="Nit1/2_C-N_Hydrolase"/>
</dbReference>
<dbReference type="GO" id="GO:0016811">
    <property type="term" value="F:hydrolase activity, acting on carbon-nitrogen (but not peptide) bonds, in linear amides"/>
    <property type="evidence" value="ECO:0007669"/>
    <property type="project" value="InterPro"/>
</dbReference>
<evidence type="ECO:0000313" key="3">
    <source>
        <dbReference type="EMBL" id="AEP09968.1"/>
    </source>
</evidence>
<accession>G2KQP0</accession>
<dbReference type="HOGENOM" id="CLU_030130_1_2_5"/>
<dbReference type="PANTHER" id="PTHR23088:SF27">
    <property type="entry name" value="DEAMINATED GLUTATHIONE AMIDASE"/>
    <property type="match status" value="1"/>
</dbReference>
<keyword evidence="1 3" id="KW-0378">Hydrolase</keyword>
<dbReference type="Gene3D" id="3.60.110.10">
    <property type="entry name" value="Carbon-nitrogen hydrolase"/>
    <property type="match status" value="1"/>
</dbReference>
<dbReference type="InterPro" id="IPR003010">
    <property type="entry name" value="C-N_Hydrolase"/>
</dbReference>
<dbReference type="CDD" id="cd07572">
    <property type="entry name" value="nit"/>
    <property type="match status" value="1"/>
</dbReference>
<sequence length="278" mass="29747">MSTPETLNVALVQMTSGPDIDTNLKTAGDMIRVAALDGAQFVQTPENTCHMRFPATEKLKSAKAESEHPALPYFSDLARDLGIWIHVGSIAVKVADDKMANRGYIFAANGDIAACYDKIHLFDVDLPTGETHRESAHIVPGDKAVLVDTPFGKIGMGICYDLRFAPLFRTLAQGGARILTVPAAFTVPTGVAHWESLLRARAIETGSFVLAAAQCGTHEGGRMTYGHSLIVDPWGKVLAEGGDAPGLITAKLTLADSEKARSAIPALRHDRNFNLVSV</sequence>
<dbReference type="OrthoDB" id="9811121at2"/>
<protein>
    <submittedName>
        <fullName evidence="3">Carbon-nitrogen hydrolase family protein</fullName>
    </submittedName>
</protein>
<dbReference type="SUPFAM" id="SSF56317">
    <property type="entry name" value="Carbon-nitrogen hydrolase"/>
    <property type="match status" value="1"/>
</dbReference>
<feature type="domain" description="CN hydrolase" evidence="2">
    <location>
        <begin position="7"/>
        <end position="254"/>
    </location>
</feature>
<dbReference type="Pfam" id="PF00795">
    <property type="entry name" value="CN_hydrolase"/>
    <property type="match status" value="1"/>
</dbReference>
<dbReference type="KEGG" id="mai:MICA_1655"/>
<dbReference type="PROSITE" id="PS50263">
    <property type="entry name" value="CN_HYDROLASE"/>
    <property type="match status" value="1"/>
</dbReference>